<dbReference type="AlphaFoldDB" id="A0A836H0G7"/>
<dbReference type="GeneID" id="94175375"/>
<proteinExistence type="predicted"/>
<dbReference type="CDD" id="cd23680">
    <property type="entry name" value="RESC16"/>
    <property type="match status" value="1"/>
</dbReference>
<name>A0A836H0G7_LEIEN</name>
<protein>
    <submittedName>
        <fullName evidence="1">Uncharacterized protein</fullName>
    </submittedName>
</protein>
<accession>A0A836H0G7</accession>
<gene>
    <name evidence="1" type="ORF">CUR178_08235</name>
</gene>
<dbReference type="OrthoDB" id="245675at2759"/>
<dbReference type="EMBL" id="JAFHKP010000012">
    <property type="protein sequence ID" value="KAG5483569.1"/>
    <property type="molecule type" value="Genomic_DNA"/>
</dbReference>
<reference evidence="1 2" key="1">
    <citation type="submission" date="2021-02" db="EMBL/GenBank/DDBJ databases">
        <title>Leishmania (Mundinia) enrietti genome sequencing and assembly.</title>
        <authorList>
            <person name="Almutairi H."/>
            <person name="Gatherer D."/>
        </authorList>
    </citation>
    <scope>NUCLEOTIDE SEQUENCE [LARGE SCALE GENOMIC DNA]</scope>
    <source>
        <strain evidence="1">CUR178</strain>
    </source>
</reference>
<sequence>MRRFTARLQPLTFEALLCGAQTVLPPPMHLPAACARAKEEFASQCSTSAPPPAMLTTAAVVTHLLNSNLRDAAAVLASHPCRQQVLQGVREYLERHPGVLTVATLTGMSEEVRCVGEDAVAAFLCVAVKQFVCDSSATAVEGDKEAARDVQRESLRSLVLRHIRLHPVCASVLLGSLCSVSRGCAGDREDVINVMQLAIRERSMDPRDFGSVLDVVWKSGEPQRVAVMWGWMQHTSACWDIRAASVAIMAFSALQRVDEAVACMQKLAEADCDPTISAQVAFIRFIGAQASTLLQYAVRLVLHWHPSDERLWRGEAQVVGMELVKACAACGEGKAAVEMLERMVATNAGMPAELDAFMLRPGAAAVGELYCASVVTSKPLQDLFIEVPLRLPCLGDTPELVGLLLSLGMAANRLSEVYNALERVSLTPANFHSALDCFTKGRVAKKASPAAVLACVREVSLRTGNTAPKEMESWLQLATEL</sequence>
<dbReference type="Proteomes" id="UP000674179">
    <property type="component" value="Chromosome 12"/>
</dbReference>
<keyword evidence="2" id="KW-1185">Reference proteome</keyword>
<dbReference type="RefSeq" id="XP_067694786.1">
    <property type="nucleotide sequence ID" value="XM_067839865.1"/>
</dbReference>
<dbReference type="Gene3D" id="1.25.40.10">
    <property type="entry name" value="Tetratricopeptide repeat domain"/>
    <property type="match status" value="1"/>
</dbReference>
<evidence type="ECO:0000313" key="1">
    <source>
        <dbReference type="EMBL" id="KAG5483569.1"/>
    </source>
</evidence>
<dbReference type="KEGG" id="lenr:94175375"/>
<comment type="caution">
    <text evidence="1">The sequence shown here is derived from an EMBL/GenBank/DDBJ whole genome shotgun (WGS) entry which is preliminary data.</text>
</comment>
<evidence type="ECO:0000313" key="2">
    <source>
        <dbReference type="Proteomes" id="UP000674179"/>
    </source>
</evidence>
<organism evidence="1 2">
    <name type="scientific">Leishmania enriettii</name>
    <dbReference type="NCBI Taxonomy" id="5663"/>
    <lineage>
        <taxon>Eukaryota</taxon>
        <taxon>Discoba</taxon>
        <taxon>Euglenozoa</taxon>
        <taxon>Kinetoplastea</taxon>
        <taxon>Metakinetoplastina</taxon>
        <taxon>Trypanosomatida</taxon>
        <taxon>Trypanosomatidae</taxon>
        <taxon>Leishmaniinae</taxon>
        <taxon>Leishmania</taxon>
    </lineage>
</organism>
<dbReference type="InterPro" id="IPR011990">
    <property type="entry name" value="TPR-like_helical_dom_sf"/>
</dbReference>